<sequence length="111" mass="12227">MDRVRIVCTPGVCGGRPRIDGHRIQVEDVAIWHERLGMSPGEIVSEYPSITLSDVHAALAYYHEHRARIDADIEAATRYAEEMRADAGPSLVQGKLRQRTADGPNDPLPPG</sequence>
<dbReference type="InterPro" id="IPR009057">
    <property type="entry name" value="Homeodomain-like_sf"/>
</dbReference>
<dbReference type="Proteomes" id="UP000324233">
    <property type="component" value="Chromosome"/>
</dbReference>
<evidence type="ECO:0000256" key="1">
    <source>
        <dbReference type="SAM" id="MobiDB-lite"/>
    </source>
</evidence>
<evidence type="ECO:0000313" key="3">
    <source>
        <dbReference type="Proteomes" id="UP000324233"/>
    </source>
</evidence>
<name>A0A5B9WCR2_9BACT</name>
<dbReference type="Pfam" id="PF04255">
    <property type="entry name" value="DUF433"/>
    <property type="match status" value="1"/>
</dbReference>
<dbReference type="PANTHER" id="PTHR34849:SF1">
    <property type="entry name" value="SLR0770 PROTEIN"/>
    <property type="match status" value="1"/>
</dbReference>
<keyword evidence="3" id="KW-1185">Reference proteome</keyword>
<reference evidence="2 3" key="1">
    <citation type="submission" date="2019-08" db="EMBL/GenBank/DDBJ databases">
        <title>Deep-cultivation of Planctomycetes and their phenomic and genomic characterization uncovers novel biology.</title>
        <authorList>
            <person name="Wiegand S."/>
            <person name="Jogler M."/>
            <person name="Boedeker C."/>
            <person name="Pinto D."/>
            <person name="Vollmers J."/>
            <person name="Rivas-Marin E."/>
            <person name="Kohn T."/>
            <person name="Peeters S.H."/>
            <person name="Heuer A."/>
            <person name="Rast P."/>
            <person name="Oberbeckmann S."/>
            <person name="Bunk B."/>
            <person name="Jeske O."/>
            <person name="Meyerdierks A."/>
            <person name="Storesund J.E."/>
            <person name="Kallscheuer N."/>
            <person name="Luecker S."/>
            <person name="Lage O.M."/>
            <person name="Pohl T."/>
            <person name="Merkel B.J."/>
            <person name="Hornburger P."/>
            <person name="Mueller R.-W."/>
            <person name="Bruemmer F."/>
            <person name="Labrenz M."/>
            <person name="Spormann A.M."/>
            <person name="Op den Camp H."/>
            <person name="Overmann J."/>
            <person name="Amann R."/>
            <person name="Jetten M.S.M."/>
            <person name="Mascher T."/>
            <person name="Medema M.H."/>
            <person name="Devos D.P."/>
            <person name="Kaster A.-K."/>
            <person name="Ovreas L."/>
            <person name="Rohde M."/>
            <person name="Galperin M.Y."/>
            <person name="Jogler C."/>
        </authorList>
    </citation>
    <scope>NUCLEOTIDE SEQUENCE [LARGE SCALE GENOMIC DNA]</scope>
    <source>
        <strain evidence="2 3">OJF2</strain>
    </source>
</reference>
<dbReference type="KEGG" id="agv:OJF2_68810"/>
<dbReference type="EMBL" id="CP042997">
    <property type="protein sequence ID" value="QEH38283.1"/>
    <property type="molecule type" value="Genomic_DNA"/>
</dbReference>
<gene>
    <name evidence="2" type="ORF">OJF2_68810</name>
</gene>
<accession>A0A5B9WCR2</accession>
<dbReference type="Gene3D" id="1.10.10.10">
    <property type="entry name" value="Winged helix-like DNA-binding domain superfamily/Winged helix DNA-binding domain"/>
    <property type="match status" value="1"/>
</dbReference>
<dbReference type="InterPro" id="IPR036388">
    <property type="entry name" value="WH-like_DNA-bd_sf"/>
</dbReference>
<evidence type="ECO:0008006" key="4">
    <source>
        <dbReference type="Google" id="ProtNLM"/>
    </source>
</evidence>
<dbReference type="InterPro" id="IPR007367">
    <property type="entry name" value="DUF433"/>
</dbReference>
<feature type="region of interest" description="Disordered" evidence="1">
    <location>
        <begin position="84"/>
        <end position="111"/>
    </location>
</feature>
<dbReference type="AlphaFoldDB" id="A0A5B9WCR2"/>
<organism evidence="2 3">
    <name type="scientific">Aquisphaera giovannonii</name>
    <dbReference type="NCBI Taxonomy" id="406548"/>
    <lineage>
        <taxon>Bacteria</taxon>
        <taxon>Pseudomonadati</taxon>
        <taxon>Planctomycetota</taxon>
        <taxon>Planctomycetia</taxon>
        <taxon>Isosphaerales</taxon>
        <taxon>Isosphaeraceae</taxon>
        <taxon>Aquisphaera</taxon>
    </lineage>
</organism>
<protein>
    <recommendedName>
        <fullName evidence="4">DUF433 domain-containing protein</fullName>
    </recommendedName>
</protein>
<dbReference type="SUPFAM" id="SSF46689">
    <property type="entry name" value="Homeodomain-like"/>
    <property type="match status" value="1"/>
</dbReference>
<proteinExistence type="predicted"/>
<evidence type="ECO:0000313" key="2">
    <source>
        <dbReference type="EMBL" id="QEH38283.1"/>
    </source>
</evidence>
<dbReference type="PANTHER" id="PTHR34849">
    <property type="entry name" value="SSL5025 PROTEIN"/>
    <property type="match status" value="1"/>
</dbReference>